<reference evidence="2 3" key="1">
    <citation type="submission" date="2013-06" db="EMBL/GenBank/DDBJ databases">
        <title>The Genome Sequence of Acinetobacter rudis CIP 110305.</title>
        <authorList>
            <consortium name="The Broad Institute Genome Sequencing Platform"/>
            <consortium name="The Broad Institute Genome Sequencing Center for Infectious Disease"/>
            <person name="Cerqueira G."/>
            <person name="Feldgarden M."/>
            <person name="Courvalin P."/>
            <person name="Perichon B."/>
            <person name="Grillot-Courvalin C."/>
            <person name="Clermont D."/>
            <person name="Rocha E."/>
            <person name="Yoon E.-J."/>
            <person name="Nemec A."/>
            <person name="Young S.K."/>
            <person name="Zeng Q."/>
            <person name="Gargeya S."/>
            <person name="Fitzgerald M."/>
            <person name="Abouelleil A."/>
            <person name="Alvarado L."/>
            <person name="Berlin A.M."/>
            <person name="Chapman S.B."/>
            <person name="Dewar J."/>
            <person name="Goldberg J."/>
            <person name="Griggs A."/>
            <person name="Gujja S."/>
            <person name="Hansen M."/>
            <person name="Howarth C."/>
            <person name="Imamovic A."/>
            <person name="Larimer J."/>
            <person name="McCowan C."/>
            <person name="Murphy C."/>
            <person name="Pearson M."/>
            <person name="Priest M."/>
            <person name="Roberts A."/>
            <person name="Saif S."/>
            <person name="Shea T."/>
            <person name="Sykes S."/>
            <person name="Wortman J."/>
            <person name="Nusbaum C."/>
            <person name="Birren B."/>
        </authorList>
    </citation>
    <scope>NUCLEOTIDE SEQUENCE [LARGE SCALE GENOMIC DNA]</scope>
    <source>
        <strain evidence="2 3">CIP 110305</strain>
    </source>
</reference>
<protein>
    <recommendedName>
        <fullName evidence="4">DUF1795 domain-containing protein</fullName>
    </recommendedName>
</protein>
<gene>
    <name evidence="2" type="ORF">F945_00125</name>
</gene>
<dbReference type="STRING" id="632955.GCA_000829675_02748"/>
<sequence>MKTLCITTGLIALVLPATSFAIDPSYQDQISCKNWRLQLNEVMQFPSFVKTTAFKKEFKQTKSSDEDEGDYYVDIYQPRQPQQLYTAAIRSVTTDAGYGGEWTSAGFNVELNGQLPLILKQAQQHLNIKQWSQISRTHEHYNDQGEVIKSAKTTEYYAMQFYPNQARVILISKDPFDQMINVNCRAIEGDIKQYRNDFKSF</sequence>
<comment type="caution">
    <text evidence="2">The sequence shown here is derived from an EMBL/GenBank/DDBJ whole genome shotgun (WGS) entry which is preliminary data.</text>
</comment>
<accession>S3NNW4</accession>
<evidence type="ECO:0008006" key="4">
    <source>
        <dbReference type="Google" id="ProtNLM"/>
    </source>
</evidence>
<organism evidence="2 3">
    <name type="scientific">Acinetobacter rudis CIP 110305</name>
    <dbReference type="NCBI Taxonomy" id="421052"/>
    <lineage>
        <taxon>Bacteria</taxon>
        <taxon>Pseudomonadati</taxon>
        <taxon>Pseudomonadota</taxon>
        <taxon>Gammaproteobacteria</taxon>
        <taxon>Moraxellales</taxon>
        <taxon>Moraxellaceae</taxon>
        <taxon>Acinetobacter</taxon>
    </lineage>
</organism>
<name>S3NNW4_9GAMM</name>
<dbReference type="AlphaFoldDB" id="S3NNW4"/>
<proteinExistence type="predicted"/>
<dbReference type="PATRIC" id="fig|421052.3.peg.124"/>
<dbReference type="RefSeq" id="WP_016654575.1">
    <property type="nucleotide sequence ID" value="NZ_KE340348.1"/>
</dbReference>
<dbReference type="Proteomes" id="UP000014568">
    <property type="component" value="Unassembled WGS sequence"/>
</dbReference>
<feature type="chain" id="PRO_5004512471" description="DUF1795 domain-containing protein" evidence="1">
    <location>
        <begin position="22"/>
        <end position="201"/>
    </location>
</feature>
<evidence type="ECO:0000313" key="2">
    <source>
        <dbReference type="EMBL" id="EPF81790.1"/>
    </source>
</evidence>
<keyword evidence="3" id="KW-1185">Reference proteome</keyword>
<dbReference type="HOGENOM" id="CLU_1358032_0_0_6"/>
<feature type="signal peptide" evidence="1">
    <location>
        <begin position="1"/>
        <end position="21"/>
    </location>
</feature>
<evidence type="ECO:0000313" key="3">
    <source>
        <dbReference type="Proteomes" id="UP000014568"/>
    </source>
</evidence>
<evidence type="ECO:0000256" key="1">
    <source>
        <dbReference type="SAM" id="SignalP"/>
    </source>
</evidence>
<keyword evidence="1" id="KW-0732">Signal</keyword>
<dbReference type="EMBL" id="ATGI01000001">
    <property type="protein sequence ID" value="EPF81790.1"/>
    <property type="molecule type" value="Genomic_DNA"/>
</dbReference>